<evidence type="ECO:0000256" key="1">
    <source>
        <dbReference type="SAM" id="MobiDB-lite"/>
    </source>
</evidence>
<name>A0A3M0GTV0_9CORY</name>
<comment type="caution">
    <text evidence="2">The sequence shown here is derived from an EMBL/GenBank/DDBJ whole genome shotgun (WGS) entry which is preliminary data.</text>
</comment>
<dbReference type="Proteomes" id="UP000270649">
    <property type="component" value="Unassembled WGS sequence"/>
</dbReference>
<protein>
    <submittedName>
        <fullName evidence="2">Adenosine deaminase</fullName>
    </submittedName>
</protein>
<dbReference type="InterPro" id="IPR032466">
    <property type="entry name" value="Metal_Hydrolase"/>
</dbReference>
<organism evidence="2 3">
    <name type="scientific">Corynebacterium macginleyi</name>
    <dbReference type="NCBI Taxonomy" id="38290"/>
    <lineage>
        <taxon>Bacteria</taxon>
        <taxon>Bacillati</taxon>
        <taxon>Actinomycetota</taxon>
        <taxon>Actinomycetes</taxon>
        <taxon>Mycobacteriales</taxon>
        <taxon>Corynebacteriaceae</taxon>
        <taxon>Corynebacterium</taxon>
    </lineage>
</organism>
<evidence type="ECO:0000313" key="2">
    <source>
        <dbReference type="EMBL" id="RMB60756.1"/>
    </source>
</evidence>
<reference evidence="2 3" key="1">
    <citation type="submission" date="2018-10" db="EMBL/GenBank/DDBJ databases">
        <title>Corynebacterium macginleyi genome sequencing and assembly of the type strain and two clinical samples.</title>
        <authorList>
            <person name="Bernier A.-M."/>
            <person name="Bernard K."/>
        </authorList>
    </citation>
    <scope>NUCLEOTIDE SEQUENCE [LARGE SCALE GENOMIC DNA]</scope>
    <source>
        <strain evidence="2 3">NML 120205</strain>
    </source>
</reference>
<evidence type="ECO:0000313" key="3">
    <source>
        <dbReference type="Proteomes" id="UP000270649"/>
    </source>
</evidence>
<dbReference type="AlphaFoldDB" id="A0A3M0GTV0"/>
<accession>A0A3M0GTV0</accession>
<gene>
    <name evidence="2" type="ORF">D9543_05410</name>
</gene>
<dbReference type="Gene3D" id="3.20.20.140">
    <property type="entry name" value="Metal-dependent hydrolases"/>
    <property type="match status" value="1"/>
</dbReference>
<feature type="region of interest" description="Disordered" evidence="1">
    <location>
        <begin position="276"/>
        <end position="306"/>
    </location>
</feature>
<proteinExistence type="predicted"/>
<feature type="compositionally biased region" description="Polar residues" evidence="1">
    <location>
        <begin position="295"/>
        <end position="306"/>
    </location>
</feature>
<dbReference type="SUPFAM" id="SSF51556">
    <property type="entry name" value="Metallo-dependent hydrolases"/>
    <property type="match status" value="1"/>
</dbReference>
<sequence>MVRMHDVPLISPENKDSAESLVEQLPKVSLWEPIRSQASTAEELIADIREQCAQLADDHVVYAELQLNPAAYSFDTSAVVREVAAERFGDLQVRFVIEATEVSAHVGDSADIAGYALPEGHATAAAKFRTSYLPTQIPVGEDFTAIESAAQAGVNRLLRPVNMIDDFAADVEGIRPGKASGWIRDRHIPLVFSPLDEVEELTDHPLPLLQQLGFTCCVSSGDSTLSRQFLALSETFGYGLEEFFDLTVKAIENIFDTEETRQRILETVILPAYEDLSDPELAGPDTEDSLEGSGFSMNLNDNASAE</sequence>
<dbReference type="EMBL" id="REGC01000005">
    <property type="protein sequence ID" value="RMB60756.1"/>
    <property type="molecule type" value="Genomic_DNA"/>
</dbReference>